<dbReference type="GO" id="GO:0006260">
    <property type="term" value="P:DNA replication"/>
    <property type="evidence" value="ECO:0007669"/>
    <property type="project" value="UniProtKB-KW"/>
</dbReference>
<keyword evidence="11" id="KW-0190">Covalent protein-DNA linkage</keyword>
<evidence type="ECO:0000256" key="1">
    <source>
        <dbReference type="ARBA" id="ARBA00004147"/>
    </source>
</evidence>
<keyword evidence="4" id="KW-0548">Nucleotidyltransferase</keyword>
<dbReference type="GO" id="GO:0016787">
    <property type="term" value="F:hydrolase activity"/>
    <property type="evidence" value="ECO:0007669"/>
    <property type="project" value="UniProtKB-KW"/>
</dbReference>
<evidence type="ECO:0000256" key="7">
    <source>
        <dbReference type="ARBA" id="ARBA00022723"/>
    </source>
</evidence>
<dbReference type="Pfam" id="PF00799">
    <property type="entry name" value="Gemini_AL1"/>
    <property type="match status" value="1"/>
</dbReference>
<evidence type="ECO:0000256" key="8">
    <source>
        <dbReference type="ARBA" id="ARBA00022741"/>
    </source>
</evidence>
<keyword evidence="2" id="KW-1048">Host nucleus</keyword>
<dbReference type="GO" id="GO:0016779">
    <property type="term" value="F:nucleotidyltransferase activity"/>
    <property type="evidence" value="ECO:0007669"/>
    <property type="project" value="UniProtKB-KW"/>
</dbReference>
<feature type="domain" description="CRESS-DNA virus Rep endonuclease" evidence="13">
    <location>
        <begin position="4"/>
        <end position="103"/>
    </location>
</feature>
<evidence type="ECO:0000256" key="3">
    <source>
        <dbReference type="ARBA" id="ARBA00022679"/>
    </source>
</evidence>
<evidence type="ECO:0000256" key="11">
    <source>
        <dbReference type="ARBA" id="ARBA00023124"/>
    </source>
</evidence>
<evidence type="ECO:0000256" key="2">
    <source>
        <dbReference type="ARBA" id="ARBA00022562"/>
    </source>
</evidence>
<dbReference type="SUPFAM" id="SSF55464">
    <property type="entry name" value="Origin of replication-binding domain, RBD-like"/>
    <property type="match status" value="1"/>
</dbReference>
<keyword evidence="5" id="KW-0235">DNA replication</keyword>
<dbReference type="PROSITE" id="PS52020">
    <property type="entry name" value="CRESS_DNA_REP"/>
    <property type="match status" value="1"/>
</dbReference>
<dbReference type="GO" id="GO:0000166">
    <property type="term" value="F:nucleotide binding"/>
    <property type="evidence" value="ECO:0007669"/>
    <property type="project" value="UniProtKB-KW"/>
</dbReference>
<keyword evidence="10" id="KW-0378">Hydrolase</keyword>
<keyword evidence="7" id="KW-0479">Metal-binding</keyword>
<evidence type="ECO:0000259" key="13">
    <source>
        <dbReference type="PROSITE" id="PS52020"/>
    </source>
</evidence>
<sequence length="216" mass="23893">MSFAFHARYVLLTYSQCGELDAFRVMDRISELAGECIIGRESHSTGGFHLHCFVDFGRKFRSRKADVFDVGGFHPNISKSRGYPEKAYDYAIKDGNVICGGLARPTPEVRGGDGSVHSKWTAITSAANRDEFWELVHELDPKSAATAFSQLQKYCDWKFAPHVAAYESPTGIEFVGGEVDGRDDWLLQSGIGAETPLIAHLRPKTVGARLISYRTG</sequence>
<keyword evidence="12" id="KW-0238">DNA-binding</keyword>
<reference evidence="14" key="1">
    <citation type="submission" date="2020-10" db="EMBL/GenBank/DDBJ databases">
        <title>CRESS DNA virus dark matter in the feces of wild birds.</title>
        <authorList>
            <person name="Yang S."/>
            <person name="Zhang W."/>
        </authorList>
    </citation>
    <scope>NUCLEOTIDE SEQUENCE</scope>
    <source>
        <strain evidence="14">Thr106gen5</strain>
    </source>
</reference>
<keyword evidence="6" id="KW-0540">Nuclease</keyword>
<name>A0A8A4XC64_9VIRU</name>
<evidence type="ECO:0000256" key="6">
    <source>
        <dbReference type="ARBA" id="ARBA00022722"/>
    </source>
</evidence>
<keyword evidence="8" id="KW-0547">Nucleotide-binding</keyword>
<evidence type="ECO:0000256" key="5">
    <source>
        <dbReference type="ARBA" id="ARBA00022705"/>
    </source>
</evidence>
<dbReference type="GO" id="GO:0004519">
    <property type="term" value="F:endonuclease activity"/>
    <property type="evidence" value="ECO:0007669"/>
    <property type="project" value="UniProtKB-KW"/>
</dbReference>
<comment type="subcellular location">
    <subcellularLocation>
        <location evidence="1">Host nucleus</location>
    </subcellularLocation>
</comment>
<dbReference type="GO" id="GO:0046872">
    <property type="term" value="F:metal ion binding"/>
    <property type="evidence" value="ECO:0007669"/>
    <property type="project" value="UniProtKB-KW"/>
</dbReference>
<dbReference type="Gene3D" id="3.40.1310.20">
    <property type="match status" value="1"/>
</dbReference>
<evidence type="ECO:0000256" key="10">
    <source>
        <dbReference type="ARBA" id="ARBA00022801"/>
    </source>
</evidence>
<protein>
    <submittedName>
        <fullName evidence="14">Replication-associated protein</fullName>
    </submittedName>
</protein>
<dbReference type="InterPro" id="IPR049912">
    <property type="entry name" value="CRESS_DNA_REP"/>
</dbReference>
<accession>A0A8A4XC64</accession>
<dbReference type="GO" id="GO:0042025">
    <property type="term" value="C:host cell nucleus"/>
    <property type="evidence" value="ECO:0007669"/>
    <property type="project" value="UniProtKB-SubCell"/>
</dbReference>
<proteinExistence type="predicted"/>
<evidence type="ECO:0000313" key="14">
    <source>
        <dbReference type="EMBL" id="QTE03306.1"/>
    </source>
</evidence>
<keyword evidence="3" id="KW-0808">Transferase</keyword>
<dbReference type="GO" id="GO:0003677">
    <property type="term" value="F:DNA binding"/>
    <property type="evidence" value="ECO:0007669"/>
    <property type="project" value="UniProtKB-KW"/>
</dbReference>
<dbReference type="EMBL" id="MW183068">
    <property type="protein sequence ID" value="QTE03306.1"/>
    <property type="molecule type" value="Genomic_DNA"/>
</dbReference>
<evidence type="ECO:0000256" key="9">
    <source>
        <dbReference type="ARBA" id="ARBA00022759"/>
    </source>
</evidence>
<evidence type="ECO:0000256" key="4">
    <source>
        <dbReference type="ARBA" id="ARBA00022695"/>
    </source>
</evidence>
<organism evidence="14">
    <name type="scientific">Turdus hortulorum Genomoviridae sp</name>
    <dbReference type="NCBI Taxonomy" id="2814995"/>
    <lineage>
        <taxon>Viruses</taxon>
        <taxon>Monodnaviria</taxon>
        <taxon>Shotokuvirae</taxon>
        <taxon>Cressdnaviricota</taxon>
        <taxon>Repensiviricetes</taxon>
        <taxon>Geplafuvirales</taxon>
        <taxon>Genomoviridae</taxon>
    </lineage>
</organism>
<evidence type="ECO:0000256" key="12">
    <source>
        <dbReference type="ARBA" id="ARBA00023125"/>
    </source>
</evidence>
<keyword evidence="9" id="KW-0255">Endonuclease</keyword>